<dbReference type="InterPro" id="IPR025067">
    <property type="entry name" value="DUF4079"/>
</dbReference>
<evidence type="ECO:0000313" key="2">
    <source>
        <dbReference type="EMBL" id="MDJ1182385.1"/>
    </source>
</evidence>
<organism evidence="2 3">
    <name type="scientific">Roseofilum casamattae BLCC-M143</name>
    <dbReference type="NCBI Taxonomy" id="3022442"/>
    <lineage>
        <taxon>Bacteria</taxon>
        <taxon>Bacillati</taxon>
        <taxon>Cyanobacteriota</taxon>
        <taxon>Cyanophyceae</taxon>
        <taxon>Desertifilales</taxon>
        <taxon>Desertifilaceae</taxon>
        <taxon>Roseofilum</taxon>
        <taxon>Roseofilum casamattae</taxon>
    </lineage>
</organism>
<gene>
    <name evidence="2" type="ORF">PMH09_04190</name>
</gene>
<feature type="transmembrane region" description="Helical" evidence="1">
    <location>
        <begin position="74"/>
        <end position="94"/>
    </location>
</feature>
<feature type="transmembrane region" description="Helical" evidence="1">
    <location>
        <begin position="137"/>
        <end position="157"/>
    </location>
</feature>
<dbReference type="PANTHER" id="PTHR36738">
    <property type="entry name" value="EXPRESSED PROTEIN"/>
    <property type="match status" value="1"/>
</dbReference>
<keyword evidence="1" id="KW-1133">Transmembrane helix</keyword>
<proteinExistence type="predicted"/>
<name>A0ABT7BT71_9CYAN</name>
<keyword evidence="1" id="KW-0812">Transmembrane</keyword>
<sequence>MDTIKTLIQSIFQPAADFFLSIGTPELINHWGHPLMMGIVVFFMGTGVAVFGWRGRTATDEAVAIENKSNHRKFAPFLALFLALGYTGGFLSLIMQGQPILESPHFWTGSTVLLLLGINGTISATKFGGNKASLRTVHAYLGTAVLALLFVHAFLGLNLGLSI</sequence>
<dbReference type="PANTHER" id="PTHR36738:SF1">
    <property type="entry name" value="EXPRESSED PROTEIN"/>
    <property type="match status" value="1"/>
</dbReference>
<keyword evidence="3" id="KW-1185">Reference proteome</keyword>
<protein>
    <submittedName>
        <fullName evidence="2">DUF4079 domain-containing protein</fullName>
    </submittedName>
</protein>
<keyword evidence="1" id="KW-0472">Membrane</keyword>
<reference evidence="2 3" key="1">
    <citation type="submission" date="2023-01" db="EMBL/GenBank/DDBJ databases">
        <title>Novel diversity within Roseofilum (Cyanobacteria; Desertifilaceae) from marine benthic mats with descriptions of four novel species.</title>
        <authorList>
            <person name="Wang Y."/>
            <person name="Berthold D.E."/>
            <person name="Hu J."/>
            <person name="Lefler F.W."/>
            <person name="Laughinghouse H.D. IV."/>
        </authorList>
    </citation>
    <scope>NUCLEOTIDE SEQUENCE [LARGE SCALE GENOMIC DNA]</scope>
    <source>
        <strain evidence="2 3">BLCC-M143</strain>
    </source>
</reference>
<evidence type="ECO:0000313" key="3">
    <source>
        <dbReference type="Proteomes" id="UP001232992"/>
    </source>
</evidence>
<dbReference type="RefSeq" id="WP_283757037.1">
    <property type="nucleotide sequence ID" value="NZ_JAQOSQ010000002.1"/>
</dbReference>
<evidence type="ECO:0000256" key="1">
    <source>
        <dbReference type="SAM" id="Phobius"/>
    </source>
</evidence>
<dbReference type="Gene3D" id="1.20.120.1770">
    <property type="match status" value="1"/>
</dbReference>
<dbReference type="Proteomes" id="UP001232992">
    <property type="component" value="Unassembled WGS sequence"/>
</dbReference>
<dbReference type="Pfam" id="PF13301">
    <property type="entry name" value="DUF4079"/>
    <property type="match status" value="1"/>
</dbReference>
<feature type="transmembrane region" description="Helical" evidence="1">
    <location>
        <begin position="106"/>
        <end position="125"/>
    </location>
</feature>
<comment type="caution">
    <text evidence="2">The sequence shown here is derived from an EMBL/GenBank/DDBJ whole genome shotgun (WGS) entry which is preliminary data.</text>
</comment>
<feature type="transmembrane region" description="Helical" evidence="1">
    <location>
        <begin position="35"/>
        <end position="53"/>
    </location>
</feature>
<dbReference type="EMBL" id="JAQOSQ010000002">
    <property type="protein sequence ID" value="MDJ1182385.1"/>
    <property type="molecule type" value="Genomic_DNA"/>
</dbReference>
<accession>A0ABT7BT71</accession>